<dbReference type="AlphaFoldDB" id="A0A5S6QUI8"/>
<reference evidence="2" key="1">
    <citation type="submission" date="2019-12" db="UniProtKB">
        <authorList>
            <consortium name="WormBaseParasite"/>
        </authorList>
    </citation>
    <scope>IDENTIFICATION</scope>
</reference>
<protein>
    <submittedName>
        <fullName evidence="2">Uncharacterized protein</fullName>
    </submittedName>
</protein>
<dbReference type="InterPro" id="IPR021109">
    <property type="entry name" value="Peptidase_aspartic_dom_sf"/>
</dbReference>
<dbReference type="Proteomes" id="UP000046395">
    <property type="component" value="Unassembled WGS sequence"/>
</dbReference>
<sequence>MVNLVTATGAPAGVKGYIPLRLKLGGLECTHKFWLVETLLTDIILGTDILTCHGICLDMGRNIAYGTKIGCIPLPALHRAKDVSCLVYQPESRVISGEYDMSCDMDCAVPNFARPDEFMLPVCENRFKAVVTEFKRLFGTKPGFTNVCEHAIPADGPPVRVPPRRVPMQYREAVENQLEVTLRQGIIRRTQSPWLAAAVCTLKKSGEGSGRWLYARKTDGRQHSSPVLE</sequence>
<dbReference type="Gene3D" id="2.40.70.10">
    <property type="entry name" value="Acid Proteases"/>
    <property type="match status" value="1"/>
</dbReference>
<dbReference type="Gene3D" id="3.10.10.10">
    <property type="entry name" value="HIV Type 1 Reverse Transcriptase, subunit A, domain 1"/>
    <property type="match status" value="1"/>
</dbReference>
<name>A0A5S6QUI8_TRIMR</name>
<organism evidence="1 2">
    <name type="scientific">Trichuris muris</name>
    <name type="common">Mouse whipworm</name>
    <dbReference type="NCBI Taxonomy" id="70415"/>
    <lineage>
        <taxon>Eukaryota</taxon>
        <taxon>Metazoa</taxon>
        <taxon>Ecdysozoa</taxon>
        <taxon>Nematoda</taxon>
        <taxon>Enoplea</taxon>
        <taxon>Dorylaimia</taxon>
        <taxon>Trichinellida</taxon>
        <taxon>Trichuridae</taxon>
        <taxon>Trichuris</taxon>
    </lineage>
</organism>
<keyword evidence="1" id="KW-1185">Reference proteome</keyword>
<dbReference type="InterPro" id="IPR043502">
    <property type="entry name" value="DNA/RNA_pol_sf"/>
</dbReference>
<accession>A0A5S6QUI8</accession>
<evidence type="ECO:0000313" key="1">
    <source>
        <dbReference type="Proteomes" id="UP000046395"/>
    </source>
</evidence>
<dbReference type="WBParaSite" id="TMUE_2000010557.1">
    <property type="protein sequence ID" value="TMUE_2000010557.1"/>
    <property type="gene ID" value="WBGene00302755"/>
</dbReference>
<dbReference type="SUPFAM" id="SSF56672">
    <property type="entry name" value="DNA/RNA polymerases"/>
    <property type="match status" value="1"/>
</dbReference>
<evidence type="ECO:0000313" key="2">
    <source>
        <dbReference type="WBParaSite" id="TMUE_2000010557.1"/>
    </source>
</evidence>
<proteinExistence type="predicted"/>